<dbReference type="InterPro" id="IPR000531">
    <property type="entry name" value="Beta-barrel_TonB"/>
</dbReference>
<dbReference type="InterPro" id="IPR037066">
    <property type="entry name" value="Plug_dom_sf"/>
</dbReference>
<keyword evidence="5 13" id="KW-0732">Signal</keyword>
<evidence type="ECO:0000259" key="15">
    <source>
        <dbReference type="Pfam" id="PF07715"/>
    </source>
</evidence>
<evidence type="ECO:0000256" key="2">
    <source>
        <dbReference type="ARBA" id="ARBA00022448"/>
    </source>
</evidence>
<keyword evidence="2 10" id="KW-0813">Transport</keyword>
<dbReference type="Gene3D" id="2.170.130.10">
    <property type="entry name" value="TonB-dependent receptor, plug domain"/>
    <property type="match status" value="1"/>
</dbReference>
<name>A0AAU6SSG4_UNCXX</name>
<dbReference type="PANTHER" id="PTHR30069">
    <property type="entry name" value="TONB-DEPENDENT OUTER MEMBRANE RECEPTOR"/>
    <property type="match status" value="1"/>
</dbReference>
<keyword evidence="8 16" id="KW-0675">Receptor</keyword>
<dbReference type="Pfam" id="PF00593">
    <property type="entry name" value="TonB_dep_Rec_b-barrel"/>
    <property type="match status" value="1"/>
</dbReference>
<evidence type="ECO:0000256" key="11">
    <source>
        <dbReference type="RuleBase" id="RU003357"/>
    </source>
</evidence>
<evidence type="ECO:0000256" key="1">
    <source>
        <dbReference type="ARBA" id="ARBA00004571"/>
    </source>
</evidence>
<reference evidence="16" key="1">
    <citation type="submission" date="2022-03" db="EMBL/GenBank/DDBJ databases">
        <title>Sea Food Isolates.</title>
        <authorList>
            <person name="Li c."/>
        </authorList>
    </citation>
    <scope>NUCLEOTIDE SEQUENCE</scope>
    <source>
        <strain evidence="16">19PA01SH03</strain>
    </source>
</reference>
<dbReference type="CDD" id="cd01347">
    <property type="entry name" value="ligand_gated_channel"/>
    <property type="match status" value="1"/>
</dbReference>
<evidence type="ECO:0000256" key="12">
    <source>
        <dbReference type="SAM" id="MobiDB-lite"/>
    </source>
</evidence>
<dbReference type="NCBIfam" id="TIGR01785">
    <property type="entry name" value="TonB-hemin"/>
    <property type="match status" value="1"/>
</dbReference>
<dbReference type="GO" id="GO:0015344">
    <property type="term" value="F:siderophore uptake transmembrane transporter activity"/>
    <property type="evidence" value="ECO:0007669"/>
    <property type="project" value="TreeGrafter"/>
</dbReference>
<evidence type="ECO:0000256" key="13">
    <source>
        <dbReference type="SAM" id="SignalP"/>
    </source>
</evidence>
<evidence type="ECO:0000256" key="7">
    <source>
        <dbReference type="ARBA" id="ARBA00023136"/>
    </source>
</evidence>
<dbReference type="EMBL" id="CP095339">
    <property type="protein sequence ID" value="XAG22911.1"/>
    <property type="molecule type" value="Genomic_DNA"/>
</dbReference>
<feature type="domain" description="TonB-dependent receptor plug" evidence="15">
    <location>
        <begin position="41"/>
        <end position="151"/>
    </location>
</feature>
<feature type="region of interest" description="Disordered" evidence="12">
    <location>
        <begin position="209"/>
        <end position="231"/>
    </location>
</feature>
<dbReference type="PANTHER" id="PTHR30069:SF29">
    <property type="entry name" value="HEMOGLOBIN AND HEMOGLOBIN-HAPTOGLOBIN-BINDING PROTEIN 1-RELATED"/>
    <property type="match status" value="1"/>
</dbReference>
<evidence type="ECO:0000256" key="6">
    <source>
        <dbReference type="ARBA" id="ARBA00023077"/>
    </source>
</evidence>
<comment type="similarity">
    <text evidence="10 11">Belongs to the TonB-dependent receptor family.</text>
</comment>
<evidence type="ECO:0000256" key="9">
    <source>
        <dbReference type="ARBA" id="ARBA00023237"/>
    </source>
</evidence>
<dbReference type="InterPro" id="IPR011276">
    <property type="entry name" value="TonB_haem/Hb_rcpt"/>
</dbReference>
<dbReference type="InterPro" id="IPR036942">
    <property type="entry name" value="Beta-barrel_TonB_sf"/>
</dbReference>
<evidence type="ECO:0000256" key="4">
    <source>
        <dbReference type="ARBA" id="ARBA00022692"/>
    </source>
</evidence>
<evidence type="ECO:0000313" key="16">
    <source>
        <dbReference type="EMBL" id="XAG22911.1"/>
    </source>
</evidence>
<dbReference type="InterPro" id="IPR012910">
    <property type="entry name" value="Plug_dom"/>
</dbReference>
<protein>
    <submittedName>
        <fullName evidence="16">TonB-dependent hemoglobin/transferrin/lactoferrin family receptor</fullName>
    </submittedName>
</protein>
<dbReference type="NCBIfam" id="TIGR01786">
    <property type="entry name" value="TonB-hemlactrns"/>
    <property type="match status" value="1"/>
</dbReference>
<dbReference type="Pfam" id="PF07715">
    <property type="entry name" value="Plug"/>
    <property type="match status" value="1"/>
</dbReference>
<keyword evidence="4 10" id="KW-0812">Transmembrane</keyword>
<evidence type="ECO:0000256" key="3">
    <source>
        <dbReference type="ARBA" id="ARBA00022452"/>
    </source>
</evidence>
<feature type="domain" description="TonB-dependent receptor-like beta-barrel" evidence="14">
    <location>
        <begin position="242"/>
        <end position="670"/>
    </location>
</feature>
<keyword evidence="3 10" id="KW-1134">Transmembrane beta strand</keyword>
<dbReference type="PROSITE" id="PS52016">
    <property type="entry name" value="TONB_DEPENDENT_REC_3"/>
    <property type="match status" value="1"/>
</dbReference>
<organism evidence="16">
    <name type="scientific">bacterium 19PA01SH03</name>
    <dbReference type="NCBI Taxonomy" id="2920705"/>
    <lineage>
        <taxon>Bacteria</taxon>
    </lineage>
</organism>
<evidence type="ECO:0000256" key="10">
    <source>
        <dbReference type="PROSITE-ProRule" id="PRU01360"/>
    </source>
</evidence>
<feature type="chain" id="PRO_5043425339" evidence="13">
    <location>
        <begin position="22"/>
        <end position="716"/>
    </location>
</feature>
<comment type="subcellular location">
    <subcellularLocation>
        <location evidence="1 10">Cell outer membrane</location>
        <topology evidence="1 10">Multi-pass membrane protein</topology>
    </subcellularLocation>
</comment>
<accession>A0AAU6SSG4</accession>
<evidence type="ECO:0000256" key="8">
    <source>
        <dbReference type="ARBA" id="ARBA00023170"/>
    </source>
</evidence>
<feature type="signal peptide" evidence="13">
    <location>
        <begin position="1"/>
        <end position="21"/>
    </location>
</feature>
<dbReference type="GO" id="GO:0009279">
    <property type="term" value="C:cell outer membrane"/>
    <property type="evidence" value="ECO:0007669"/>
    <property type="project" value="UniProtKB-SubCell"/>
</dbReference>
<keyword evidence="7 10" id="KW-0472">Membrane</keyword>
<dbReference type="AlphaFoldDB" id="A0AAU6SSG4"/>
<dbReference type="Gene3D" id="2.40.170.20">
    <property type="entry name" value="TonB-dependent receptor, beta-barrel domain"/>
    <property type="match status" value="1"/>
</dbReference>
<evidence type="ECO:0000256" key="5">
    <source>
        <dbReference type="ARBA" id="ARBA00022729"/>
    </source>
</evidence>
<gene>
    <name evidence="16" type="ORF">MRN70_17375</name>
</gene>
<keyword evidence="9 10" id="KW-0998">Cell outer membrane</keyword>
<sequence>MLTKTLLSTSILLALSPAAFAEKTTQFDEVVVSATRTAQSKKDVSTSIESVSSADLENMLADNLQQAFSYTPGVEAEAEGRFGISGFTIRGMSASRVKMMIDGVQQPVPYNPGAAEQRKYPNTIEIDTLQGIEVNKGASSTLYGSDALGGVVLLRTKNPSDILRTEGDEQRFGIKSGYTSVNDQYKTTLTWAMRQDKLETLLMATYANGNETKTHGSGTEVEGPERGAQNPADSELGNLLAKAFYQANDHHRFGLTVEYYKKQYDEDRLNYNGYTMAPGFTYSDNSSKDTSQRLRIGLEHQWLMETPFADSMDWSLNFQDSNSLSKNYDTTQRNGRRLREREASDKSIQFDGQLSKVTEIHGNLHEFTYGASYLNNDFDLKNTDYSLDSGTSRPGSTGVPDATINQWGIFLQDQAYFMQDRLIVTGGLRYDNFKAKPDVDSGFSKAYEASKNSAFTAKLGSVYHINPHLSVFGQISQGFKAPTVYDLYYFYNQGAVIEANPNLKAEKSLSYELGFRGQNNAANFEFTTFYNEYTDFITQTKTGEQGGKDVFTKQNLDEVTIYGAELSSRIELDKALNIPQGFYTRLAIAYADGEDKKTGDSLDSVAPLIGNIGLGLEREQYGTLLNVKMVASKTNWQLATNVDASGYTLVDLTAYYKPMQDITIRAGLFNAFDKKYWLYNDLIGRDSSSSAHGSAFNIDSKSQPGRNWGINVDYQF</sequence>
<dbReference type="GO" id="GO:0015232">
    <property type="term" value="F:heme transmembrane transporter activity"/>
    <property type="evidence" value="ECO:0007669"/>
    <property type="project" value="InterPro"/>
</dbReference>
<dbReference type="InterPro" id="IPR039426">
    <property type="entry name" value="TonB-dep_rcpt-like"/>
</dbReference>
<proteinExistence type="inferred from homology"/>
<dbReference type="SUPFAM" id="SSF56935">
    <property type="entry name" value="Porins"/>
    <property type="match status" value="1"/>
</dbReference>
<dbReference type="GO" id="GO:0044718">
    <property type="term" value="P:siderophore transmembrane transport"/>
    <property type="evidence" value="ECO:0007669"/>
    <property type="project" value="TreeGrafter"/>
</dbReference>
<evidence type="ECO:0000259" key="14">
    <source>
        <dbReference type="Pfam" id="PF00593"/>
    </source>
</evidence>
<dbReference type="InterPro" id="IPR010949">
    <property type="entry name" value="TonB_Hb/transfer/lactofer_rcpt"/>
</dbReference>
<keyword evidence="6 11" id="KW-0798">TonB box</keyword>